<dbReference type="AlphaFoldDB" id="A0A0N4ZJS7"/>
<keyword evidence="2" id="KW-1185">Reference proteome</keyword>
<evidence type="ECO:0000313" key="3">
    <source>
        <dbReference type="WBParaSite" id="PTRK_0000831100.1"/>
    </source>
</evidence>
<dbReference type="WBParaSite" id="PTRK_0000831100.1">
    <property type="protein sequence ID" value="PTRK_0000831100.1"/>
    <property type="gene ID" value="PTRK_0000831100"/>
</dbReference>
<proteinExistence type="predicted"/>
<feature type="signal peptide" evidence="1">
    <location>
        <begin position="1"/>
        <end position="18"/>
    </location>
</feature>
<name>A0A0N4ZJS7_PARTI</name>
<sequence>MFCIFLLLLSSWIEITYARGANSHMIKRVQCHPKFTVAFKAYFTCNGDPFSPDRLDIYQKPAFSVFGKGICRPNVPYTKGSFVNLKYTGEAPSSNYILYLKTTGTCNGKKEVKYNEFDDDDVGCNGRAKKTHDFGIIAFK</sequence>
<organism evidence="2 3">
    <name type="scientific">Parastrongyloides trichosuri</name>
    <name type="common">Possum-specific nematode worm</name>
    <dbReference type="NCBI Taxonomy" id="131310"/>
    <lineage>
        <taxon>Eukaryota</taxon>
        <taxon>Metazoa</taxon>
        <taxon>Ecdysozoa</taxon>
        <taxon>Nematoda</taxon>
        <taxon>Chromadorea</taxon>
        <taxon>Rhabditida</taxon>
        <taxon>Tylenchina</taxon>
        <taxon>Panagrolaimomorpha</taxon>
        <taxon>Strongyloidoidea</taxon>
        <taxon>Strongyloididae</taxon>
        <taxon>Parastrongyloides</taxon>
    </lineage>
</organism>
<feature type="chain" id="PRO_5005891811" evidence="1">
    <location>
        <begin position="19"/>
        <end position="140"/>
    </location>
</feature>
<evidence type="ECO:0000256" key="1">
    <source>
        <dbReference type="SAM" id="SignalP"/>
    </source>
</evidence>
<evidence type="ECO:0000313" key="2">
    <source>
        <dbReference type="Proteomes" id="UP000038045"/>
    </source>
</evidence>
<reference evidence="3" key="1">
    <citation type="submission" date="2017-02" db="UniProtKB">
        <authorList>
            <consortium name="WormBaseParasite"/>
        </authorList>
    </citation>
    <scope>IDENTIFICATION</scope>
</reference>
<keyword evidence="1" id="KW-0732">Signal</keyword>
<accession>A0A0N4ZJS7</accession>
<protein>
    <submittedName>
        <fullName evidence="3">ZP domain-containing protein</fullName>
    </submittedName>
</protein>
<dbReference type="Proteomes" id="UP000038045">
    <property type="component" value="Unplaced"/>
</dbReference>